<organism evidence="2 3">
    <name type="scientific">Nannocystis bainbridge</name>
    <dbReference type="NCBI Taxonomy" id="2995303"/>
    <lineage>
        <taxon>Bacteria</taxon>
        <taxon>Pseudomonadati</taxon>
        <taxon>Myxococcota</taxon>
        <taxon>Polyangia</taxon>
        <taxon>Nannocystales</taxon>
        <taxon>Nannocystaceae</taxon>
        <taxon>Nannocystis</taxon>
    </lineage>
</organism>
<accession>A0ABT5E0J7</accession>
<proteinExistence type="predicted"/>
<feature type="region of interest" description="Disordered" evidence="1">
    <location>
        <begin position="16"/>
        <end position="94"/>
    </location>
</feature>
<name>A0ABT5E0J7_9BACT</name>
<evidence type="ECO:0000313" key="3">
    <source>
        <dbReference type="Proteomes" id="UP001221686"/>
    </source>
</evidence>
<feature type="compositionally biased region" description="Pro residues" evidence="1">
    <location>
        <begin position="41"/>
        <end position="69"/>
    </location>
</feature>
<protein>
    <recommendedName>
        <fullName evidence="4">Lipoprotein</fullName>
    </recommendedName>
</protein>
<evidence type="ECO:0000313" key="2">
    <source>
        <dbReference type="EMBL" id="MDC0719355.1"/>
    </source>
</evidence>
<evidence type="ECO:0008006" key="4">
    <source>
        <dbReference type="Google" id="ProtNLM"/>
    </source>
</evidence>
<evidence type="ECO:0000256" key="1">
    <source>
        <dbReference type="SAM" id="MobiDB-lite"/>
    </source>
</evidence>
<dbReference type="Proteomes" id="UP001221686">
    <property type="component" value="Unassembled WGS sequence"/>
</dbReference>
<sequence>MKIDLEKFLAATMLLATATTPACGSKDAKKVETKADTKTAAPPPAQPQPTPAPVAAPPVAPEAAPPATPPVVEDKPAGGAAKPDPGPEEEKPSW</sequence>
<comment type="caution">
    <text evidence="2">The sequence shown here is derived from an EMBL/GenBank/DDBJ whole genome shotgun (WGS) entry which is preliminary data.</text>
</comment>
<dbReference type="RefSeq" id="WP_272087865.1">
    <property type="nucleotide sequence ID" value="NZ_JAQNDL010000002.1"/>
</dbReference>
<reference evidence="2 3" key="1">
    <citation type="submission" date="2022-11" db="EMBL/GenBank/DDBJ databases">
        <title>Minimal conservation of predation-associated metabolite biosynthetic gene clusters underscores biosynthetic potential of Myxococcota including descriptions for ten novel species: Archangium lansinium sp. nov., Myxococcus landrumus sp. nov., Nannocystis bai.</title>
        <authorList>
            <person name="Ahearne A."/>
            <person name="Stevens C."/>
            <person name="Dowd S."/>
        </authorList>
    </citation>
    <scope>NUCLEOTIDE SEQUENCE [LARGE SCALE GENOMIC DNA]</scope>
    <source>
        <strain evidence="2 3">BB15-2</strain>
    </source>
</reference>
<keyword evidence="3" id="KW-1185">Reference proteome</keyword>
<dbReference type="EMBL" id="JAQNDL010000002">
    <property type="protein sequence ID" value="MDC0719355.1"/>
    <property type="molecule type" value="Genomic_DNA"/>
</dbReference>
<gene>
    <name evidence="2" type="ORF">POL25_20790</name>
</gene>
<feature type="compositionally biased region" description="Basic and acidic residues" evidence="1">
    <location>
        <begin position="26"/>
        <end position="37"/>
    </location>
</feature>